<accession>A0ABD2JXA7</accession>
<name>A0ABD2JXA7_9BILA</name>
<feature type="domain" description="Carboxylesterase type B" evidence="1">
    <location>
        <begin position="27"/>
        <end position="69"/>
    </location>
</feature>
<dbReference type="AlphaFoldDB" id="A0ABD2JXA7"/>
<evidence type="ECO:0000313" key="2">
    <source>
        <dbReference type="EMBL" id="KAL3095232.1"/>
    </source>
</evidence>
<organism evidence="2 3">
    <name type="scientific">Heterodera trifolii</name>
    <dbReference type="NCBI Taxonomy" id="157864"/>
    <lineage>
        <taxon>Eukaryota</taxon>
        <taxon>Metazoa</taxon>
        <taxon>Ecdysozoa</taxon>
        <taxon>Nematoda</taxon>
        <taxon>Chromadorea</taxon>
        <taxon>Rhabditida</taxon>
        <taxon>Tylenchina</taxon>
        <taxon>Tylenchomorpha</taxon>
        <taxon>Tylenchoidea</taxon>
        <taxon>Heteroderidae</taxon>
        <taxon>Heteroderinae</taxon>
        <taxon>Heterodera</taxon>
    </lineage>
</organism>
<protein>
    <recommendedName>
        <fullName evidence="1">Carboxylesterase type B domain-containing protein</fullName>
    </recommendedName>
</protein>
<sequence length="70" mass="7267">MGLPIPYGGDGAMGDVFGTCAIDQMPTVVHTMFGPVKGFTDIDGANSSLVDVFLGIPFAQPPVGHLRFEG</sequence>
<reference evidence="2 3" key="1">
    <citation type="submission" date="2024-10" db="EMBL/GenBank/DDBJ databases">
        <authorList>
            <person name="Kim D."/>
        </authorList>
    </citation>
    <scope>NUCLEOTIDE SEQUENCE [LARGE SCALE GENOMIC DNA]</scope>
    <source>
        <strain evidence="2">BH-2024</strain>
    </source>
</reference>
<evidence type="ECO:0000259" key="1">
    <source>
        <dbReference type="Pfam" id="PF00135"/>
    </source>
</evidence>
<dbReference type="InterPro" id="IPR002018">
    <property type="entry name" value="CarbesteraseB"/>
</dbReference>
<keyword evidence="3" id="KW-1185">Reference proteome</keyword>
<dbReference type="SUPFAM" id="SSF53474">
    <property type="entry name" value="alpha/beta-Hydrolases"/>
    <property type="match status" value="1"/>
</dbReference>
<gene>
    <name evidence="2" type="ORF">niasHT_020383</name>
</gene>
<dbReference type="Gene3D" id="3.40.50.1820">
    <property type="entry name" value="alpha/beta hydrolase"/>
    <property type="match status" value="1"/>
</dbReference>
<dbReference type="Proteomes" id="UP001620626">
    <property type="component" value="Unassembled WGS sequence"/>
</dbReference>
<proteinExistence type="predicted"/>
<comment type="caution">
    <text evidence="2">The sequence shown here is derived from an EMBL/GenBank/DDBJ whole genome shotgun (WGS) entry which is preliminary data.</text>
</comment>
<dbReference type="InterPro" id="IPR029058">
    <property type="entry name" value="AB_hydrolase_fold"/>
</dbReference>
<evidence type="ECO:0000313" key="3">
    <source>
        <dbReference type="Proteomes" id="UP001620626"/>
    </source>
</evidence>
<dbReference type="Pfam" id="PF00135">
    <property type="entry name" value="COesterase"/>
    <property type="match status" value="1"/>
</dbReference>
<dbReference type="EMBL" id="JBICBT010000881">
    <property type="protein sequence ID" value="KAL3095232.1"/>
    <property type="molecule type" value="Genomic_DNA"/>
</dbReference>